<evidence type="ECO:0000313" key="1">
    <source>
        <dbReference type="EMBL" id="BAV42621.1"/>
    </source>
</evidence>
<dbReference type="Proteomes" id="UP000218067">
    <property type="component" value="Chromosome"/>
</dbReference>
<organism evidence="1 2">
    <name type="scientific">Mycobacterium ulcerans subsp. shinshuense</name>
    <dbReference type="NCBI Taxonomy" id="1124626"/>
    <lineage>
        <taxon>Bacteria</taxon>
        <taxon>Bacillati</taxon>
        <taxon>Actinomycetota</taxon>
        <taxon>Actinomycetes</taxon>
        <taxon>Mycobacteriales</taxon>
        <taxon>Mycobacteriaceae</taxon>
        <taxon>Mycobacterium</taxon>
        <taxon>Mycobacterium ulcerans group</taxon>
    </lineage>
</organism>
<evidence type="ECO:0000313" key="2">
    <source>
        <dbReference type="Proteomes" id="UP000218067"/>
    </source>
</evidence>
<reference evidence="1 2" key="1">
    <citation type="submission" date="2016-08" db="EMBL/GenBank/DDBJ databases">
        <title>Complete genome sequence of Mycobacterium shinshuense, a subspecies of M. ulcerans.</title>
        <authorList>
            <person name="Yoshida M."/>
            <person name="Ogura Y."/>
            <person name="Hayashi T."/>
            <person name="Hoshino Y."/>
        </authorList>
    </citation>
    <scope>NUCLEOTIDE SEQUENCE [LARGE SCALE GENOMIC DNA]</scope>
    <source>
        <strain evidence="2">ATCC 33728</strain>
    </source>
</reference>
<name>A0A1B4Y6D4_MYCUL</name>
<sequence>MTFQILTLTLVTADLGLLLALYCLITASSANEAPFLRSSIALHPV</sequence>
<dbReference type="AlphaFoldDB" id="A0A1B4Y6D4"/>
<protein>
    <submittedName>
        <fullName evidence="1">Hypothetical secreted protein</fullName>
    </submittedName>
</protein>
<accession>A0A1B4Y6D4</accession>
<dbReference type="EMBL" id="AP017624">
    <property type="protein sequence ID" value="BAV42621.1"/>
    <property type="molecule type" value="Genomic_DNA"/>
</dbReference>
<gene>
    <name evidence="1" type="ORF">SHTP_3617</name>
</gene>
<proteinExistence type="predicted"/>